<keyword evidence="2" id="KW-1185">Reference proteome</keyword>
<dbReference type="STRING" id="3821.A0A151T558"/>
<evidence type="ECO:0000313" key="1">
    <source>
        <dbReference type="EMBL" id="KYP62189.1"/>
    </source>
</evidence>
<name>A0A151T558_CAJCA</name>
<reference evidence="1 2" key="1">
    <citation type="journal article" date="2012" name="Nat. Biotechnol.">
        <title>Draft genome sequence of pigeonpea (Cajanus cajan), an orphan legume crop of resource-poor farmers.</title>
        <authorList>
            <person name="Varshney R.K."/>
            <person name="Chen W."/>
            <person name="Li Y."/>
            <person name="Bharti A.K."/>
            <person name="Saxena R.K."/>
            <person name="Schlueter J.A."/>
            <person name="Donoghue M.T."/>
            <person name="Azam S."/>
            <person name="Fan G."/>
            <person name="Whaley A.M."/>
            <person name="Farmer A.D."/>
            <person name="Sheridan J."/>
            <person name="Iwata A."/>
            <person name="Tuteja R."/>
            <person name="Penmetsa R.V."/>
            <person name="Wu W."/>
            <person name="Upadhyaya H.D."/>
            <person name="Yang S.P."/>
            <person name="Shah T."/>
            <person name="Saxena K.B."/>
            <person name="Michael T."/>
            <person name="McCombie W.R."/>
            <person name="Yang B."/>
            <person name="Zhang G."/>
            <person name="Yang H."/>
            <person name="Wang J."/>
            <person name="Spillane C."/>
            <person name="Cook D.R."/>
            <person name="May G.D."/>
            <person name="Xu X."/>
            <person name="Jackson S.A."/>
        </authorList>
    </citation>
    <scope>NUCLEOTIDE SEQUENCE [LARGE SCALE GENOMIC DNA]</scope>
    <source>
        <strain evidence="2">cv. Asha</strain>
    </source>
</reference>
<sequence>MGSDFNAPTVRATVVQASTIFHDTPATLEAFVGGYTRGSAFVVSIRNRAPKGREEFCRYHSTTIDVPGKS</sequence>
<proteinExistence type="predicted"/>
<evidence type="ECO:0000313" key="2">
    <source>
        <dbReference type="Proteomes" id="UP000075243"/>
    </source>
</evidence>
<protein>
    <submittedName>
        <fullName evidence="1">Uncharacterized protein</fullName>
    </submittedName>
</protein>
<dbReference type="GO" id="GO:0000257">
    <property type="term" value="F:nitrilase activity"/>
    <property type="evidence" value="ECO:0007669"/>
    <property type="project" value="TreeGrafter"/>
</dbReference>
<dbReference type="Proteomes" id="UP000075243">
    <property type="component" value="Chromosome 8"/>
</dbReference>
<dbReference type="Gramene" id="C.cajan_16238.t">
    <property type="protein sequence ID" value="C.cajan_16238.t"/>
    <property type="gene ID" value="C.cajan_16238"/>
</dbReference>
<accession>A0A151T558</accession>
<gene>
    <name evidence="1" type="ORF">KK1_016714</name>
</gene>
<dbReference type="GO" id="GO:0018822">
    <property type="term" value="F:nitrile hydratase activity"/>
    <property type="evidence" value="ECO:0007669"/>
    <property type="project" value="TreeGrafter"/>
</dbReference>
<dbReference type="InterPro" id="IPR044149">
    <property type="entry name" value="Nitrilases_CHs"/>
</dbReference>
<dbReference type="AlphaFoldDB" id="A0A151T558"/>
<organism evidence="1 2">
    <name type="scientific">Cajanus cajan</name>
    <name type="common">Pigeon pea</name>
    <name type="synonym">Cajanus indicus</name>
    <dbReference type="NCBI Taxonomy" id="3821"/>
    <lineage>
        <taxon>Eukaryota</taxon>
        <taxon>Viridiplantae</taxon>
        <taxon>Streptophyta</taxon>
        <taxon>Embryophyta</taxon>
        <taxon>Tracheophyta</taxon>
        <taxon>Spermatophyta</taxon>
        <taxon>Magnoliopsida</taxon>
        <taxon>eudicotyledons</taxon>
        <taxon>Gunneridae</taxon>
        <taxon>Pentapetalae</taxon>
        <taxon>rosids</taxon>
        <taxon>fabids</taxon>
        <taxon>Fabales</taxon>
        <taxon>Fabaceae</taxon>
        <taxon>Papilionoideae</taxon>
        <taxon>50 kb inversion clade</taxon>
        <taxon>NPAAA clade</taxon>
        <taxon>indigoferoid/millettioid clade</taxon>
        <taxon>Phaseoleae</taxon>
        <taxon>Cajanus</taxon>
    </lineage>
</organism>
<dbReference type="EMBL" id="CM003610">
    <property type="protein sequence ID" value="KYP62189.1"/>
    <property type="molecule type" value="Genomic_DNA"/>
</dbReference>
<dbReference type="GO" id="GO:0051410">
    <property type="term" value="P:detoxification of nitrogen compound"/>
    <property type="evidence" value="ECO:0007669"/>
    <property type="project" value="TreeGrafter"/>
</dbReference>
<dbReference type="PANTHER" id="PTHR46044:SF1">
    <property type="entry name" value="CN HYDROLASE DOMAIN-CONTAINING PROTEIN"/>
    <property type="match status" value="1"/>
</dbReference>
<dbReference type="PANTHER" id="PTHR46044">
    <property type="entry name" value="NITRILASE"/>
    <property type="match status" value="1"/>
</dbReference>